<evidence type="ECO:0000313" key="2">
    <source>
        <dbReference type="EMBL" id="AVO42381.1"/>
    </source>
</evidence>
<dbReference type="EMBL" id="CP027669">
    <property type="protein sequence ID" value="AVO42381.1"/>
    <property type="molecule type" value="Genomic_DNA"/>
</dbReference>
<organism evidence="2 3">
    <name type="scientific">Simplicispira suum</name>
    <dbReference type="NCBI Taxonomy" id="2109915"/>
    <lineage>
        <taxon>Bacteria</taxon>
        <taxon>Pseudomonadati</taxon>
        <taxon>Pseudomonadota</taxon>
        <taxon>Betaproteobacteria</taxon>
        <taxon>Burkholderiales</taxon>
        <taxon>Comamonadaceae</taxon>
        <taxon>Simplicispira</taxon>
    </lineage>
</organism>
<dbReference type="Pfam" id="PF14336">
    <property type="entry name" value="GLUCM-like_C"/>
    <property type="match status" value="1"/>
</dbReference>
<reference evidence="2 3" key="1">
    <citation type="submission" date="2018-03" db="EMBL/GenBank/DDBJ databases">
        <title>Genome sequencing of Simplicispira sp.</title>
        <authorList>
            <person name="Kim S.-J."/>
            <person name="Heo J."/>
            <person name="Kwon S.-W."/>
        </authorList>
    </citation>
    <scope>NUCLEOTIDE SEQUENCE [LARGE SCALE GENOMIC DNA]</scope>
    <source>
        <strain evidence="2 3">SC1-8</strain>
    </source>
</reference>
<dbReference type="PANTHER" id="PTHR32022">
    <property type="entry name" value="D-GLUTAMATE CYCLASE, MITOCHONDRIAL"/>
    <property type="match status" value="1"/>
</dbReference>
<accession>A0A2S0N336</accession>
<dbReference type="KEGG" id="simp:C6571_14745"/>
<dbReference type="Gene3D" id="3.90.1640.20">
    <property type="entry name" value="TON_0340"/>
    <property type="match status" value="1"/>
</dbReference>
<dbReference type="Proteomes" id="UP000239326">
    <property type="component" value="Chromosome"/>
</dbReference>
<dbReference type="InterPro" id="IPR025504">
    <property type="entry name" value="GLUCM_C"/>
</dbReference>
<evidence type="ECO:0000313" key="3">
    <source>
        <dbReference type="Proteomes" id="UP000239326"/>
    </source>
</evidence>
<name>A0A2S0N336_9BURK</name>
<proteinExistence type="predicted"/>
<evidence type="ECO:0000259" key="1">
    <source>
        <dbReference type="Pfam" id="PF14336"/>
    </source>
</evidence>
<gene>
    <name evidence="2" type="ORF">C6571_14745</name>
</gene>
<dbReference type="RefSeq" id="WP_106447358.1">
    <property type="nucleotide sequence ID" value="NZ_CP027669.1"/>
</dbReference>
<dbReference type="OrthoDB" id="1668885at2"/>
<feature type="domain" description="D-glutamate cyclase-like C-terminal" evidence="1">
    <location>
        <begin position="15"/>
        <end position="322"/>
    </location>
</feature>
<keyword evidence="3" id="KW-1185">Reference proteome</keyword>
<protein>
    <recommendedName>
        <fullName evidence="1">D-glutamate cyclase-like C-terminal domain-containing protein</fullName>
    </recommendedName>
</protein>
<dbReference type="AlphaFoldDB" id="A0A2S0N336"/>
<sequence>MIVDPKIIAAMDERLDKLVSLDIGGRGVEHLYAAARARQGGPLVGAAADALLAVPDGATVFVTTGSVSRAWISTEIGENDGPAGAAIIARALSLAKRVHCVVLAEETLLPGMRAILTSAGLTVLPFEQAQIACKDGSLAVVTLLPFTTSDADAPSEAKALLARYQPSLFFSTERVGRAKDGVYYSMRAIDYGMGRARIDVLFEEAIAQGVPTVAVGDGGNEIGMGVVSAAVAEHVKFGGTIAAVTPCDVLVTAACSNWGCNAIAAAMAARRKDVRLLNAPELERQLLNRGVDIGLINSVQNVVDANVDGLHLEIHVAFAEMLRAVVKPALVS</sequence>
<dbReference type="PANTHER" id="PTHR32022:SF10">
    <property type="entry name" value="D-GLUTAMATE CYCLASE, MITOCHONDRIAL"/>
    <property type="match status" value="1"/>
</dbReference>